<reference evidence="2 3" key="1">
    <citation type="submission" date="2019-08" db="EMBL/GenBank/DDBJ databases">
        <title>Draft genome of C. urealyticum strain VH4248.</title>
        <authorList>
            <person name="Navas J."/>
        </authorList>
    </citation>
    <scope>NUCLEOTIDE SEQUENCE [LARGE SCALE GENOMIC DNA]</scope>
    <source>
        <strain evidence="2 3">VH4248</strain>
    </source>
</reference>
<sequence length="90" mass="9970">MEFGDIRTTMDIDTDTRDIDIPGADQARAVNTTSTTHMPGLPTAPTRTEHAIETKVGPYNVYIRATGPEGKQRAEEYAKKQVNKLYEVSS</sequence>
<accession>A0A5D4G035</accession>
<protein>
    <submittedName>
        <fullName evidence="2">Uncharacterized protein</fullName>
    </submittedName>
</protein>
<evidence type="ECO:0000313" key="3">
    <source>
        <dbReference type="Proteomes" id="UP000324726"/>
    </source>
</evidence>
<organism evidence="2 3">
    <name type="scientific">Corynebacterium urealyticum</name>
    <dbReference type="NCBI Taxonomy" id="43771"/>
    <lineage>
        <taxon>Bacteria</taxon>
        <taxon>Bacillati</taxon>
        <taxon>Actinomycetota</taxon>
        <taxon>Actinomycetes</taxon>
        <taxon>Mycobacteriales</taxon>
        <taxon>Corynebacteriaceae</taxon>
        <taxon>Corynebacterium</taxon>
    </lineage>
</organism>
<dbReference type="EMBL" id="VSZI01000001">
    <property type="protein sequence ID" value="TYR19910.1"/>
    <property type="molecule type" value="Genomic_DNA"/>
</dbReference>
<evidence type="ECO:0000256" key="1">
    <source>
        <dbReference type="SAM" id="MobiDB-lite"/>
    </source>
</evidence>
<comment type="caution">
    <text evidence="2">The sequence shown here is derived from an EMBL/GenBank/DDBJ whole genome shotgun (WGS) entry which is preliminary data.</text>
</comment>
<dbReference type="Proteomes" id="UP000324726">
    <property type="component" value="Unassembled WGS sequence"/>
</dbReference>
<name>A0A5D4G035_9CORY</name>
<evidence type="ECO:0000313" key="2">
    <source>
        <dbReference type="EMBL" id="TYR19910.1"/>
    </source>
</evidence>
<feature type="region of interest" description="Disordered" evidence="1">
    <location>
        <begin position="1"/>
        <end position="22"/>
    </location>
</feature>
<dbReference type="RefSeq" id="WP_148811598.1">
    <property type="nucleotide sequence ID" value="NZ_VSZI01000001.1"/>
</dbReference>
<gene>
    <name evidence="2" type="ORF">FYJ87_02615</name>
</gene>
<dbReference type="AlphaFoldDB" id="A0A5D4G035"/>
<proteinExistence type="predicted"/>
<feature type="compositionally biased region" description="Basic and acidic residues" evidence="1">
    <location>
        <begin position="1"/>
        <end position="20"/>
    </location>
</feature>